<dbReference type="Proteomes" id="UP000033725">
    <property type="component" value="Unassembled WGS sequence"/>
</dbReference>
<organism evidence="1 2">
    <name type="scientific">Microbacterium oxydans</name>
    <dbReference type="NCBI Taxonomy" id="82380"/>
    <lineage>
        <taxon>Bacteria</taxon>
        <taxon>Bacillati</taxon>
        <taxon>Actinomycetota</taxon>
        <taxon>Actinomycetes</taxon>
        <taxon>Micrococcales</taxon>
        <taxon>Microbacteriaceae</taxon>
        <taxon>Microbacterium</taxon>
    </lineage>
</organism>
<proteinExistence type="predicted"/>
<sequence length="95" mass="10794">MVRTQEAVSVDDDLDVVERPDVDDLAGIDRGRQLCECDHGDDDGYQPCGCKAKWRVTVDCVCGEGHPRRVEILCSRCMRTLRQFQGREAITVRRL</sequence>
<dbReference type="AlphaFoldDB" id="A0A0F0L5C1"/>
<dbReference type="OrthoDB" id="5070955at2"/>
<dbReference type="EMBL" id="JYIV01000009">
    <property type="protein sequence ID" value="KJL26711.1"/>
    <property type="molecule type" value="Genomic_DNA"/>
</dbReference>
<evidence type="ECO:0000313" key="2">
    <source>
        <dbReference type="Proteomes" id="UP000033725"/>
    </source>
</evidence>
<reference evidence="1 2" key="1">
    <citation type="submission" date="2015-02" db="EMBL/GenBank/DDBJ databases">
        <title>Draft genome sequences of ten Microbacterium spp. with emphasis on heavy metal contaminated environments.</title>
        <authorList>
            <person name="Corretto E."/>
        </authorList>
    </citation>
    <scope>NUCLEOTIDE SEQUENCE [LARGE SCALE GENOMIC DNA]</scope>
    <source>
        <strain evidence="1 2">BEL163</strain>
    </source>
</reference>
<dbReference type="RefSeq" id="WP_156149050.1">
    <property type="nucleotide sequence ID" value="NZ_JYIV01000009.1"/>
</dbReference>
<comment type="caution">
    <text evidence="1">The sequence shown here is derived from an EMBL/GenBank/DDBJ whole genome shotgun (WGS) entry which is preliminary data.</text>
</comment>
<accession>A0A0F0L5C1</accession>
<name>A0A0F0L5C1_9MICO</name>
<protein>
    <submittedName>
        <fullName evidence="1">Uncharacterized protein</fullName>
    </submittedName>
</protein>
<evidence type="ECO:0000313" key="1">
    <source>
        <dbReference type="EMBL" id="KJL26711.1"/>
    </source>
</evidence>
<dbReference type="PATRIC" id="fig|82380.10.peg.130"/>
<gene>
    <name evidence="1" type="ORF">RN51_00132</name>
</gene>